<dbReference type="GeneID" id="77487050"/>
<keyword evidence="6" id="KW-0547">Nucleotide-binding</keyword>
<keyword evidence="6" id="KW-0648">Protein biosynthesis</keyword>
<comment type="catalytic activity">
    <reaction evidence="4 6">
        <text>L-aspartyl-tRNA(Asn) + L-glutamine + ATP + H2O = L-asparaginyl-tRNA(Asn) + L-glutamate + ADP + phosphate + 2 H(+)</text>
        <dbReference type="Rhea" id="RHEA:14513"/>
        <dbReference type="Rhea" id="RHEA-COMP:9674"/>
        <dbReference type="Rhea" id="RHEA-COMP:9677"/>
        <dbReference type="ChEBI" id="CHEBI:15377"/>
        <dbReference type="ChEBI" id="CHEBI:15378"/>
        <dbReference type="ChEBI" id="CHEBI:29985"/>
        <dbReference type="ChEBI" id="CHEBI:30616"/>
        <dbReference type="ChEBI" id="CHEBI:43474"/>
        <dbReference type="ChEBI" id="CHEBI:58359"/>
        <dbReference type="ChEBI" id="CHEBI:78515"/>
        <dbReference type="ChEBI" id="CHEBI:78516"/>
        <dbReference type="ChEBI" id="CHEBI:456216"/>
    </reaction>
</comment>
<dbReference type="PANTHER" id="PTHR15004">
    <property type="entry name" value="GLUTAMYL-TRNA(GLN) AMIDOTRANSFERASE SUBUNIT C, MITOCHONDRIAL"/>
    <property type="match status" value="1"/>
</dbReference>
<gene>
    <name evidence="6 7" type="primary">gatC</name>
    <name evidence="8" type="ORF">A6E74_09310</name>
    <name evidence="7" type="ORF">ETH01_09720</name>
</gene>
<dbReference type="AlphaFoldDB" id="A0A179ER01"/>
<evidence type="ECO:0000313" key="10">
    <source>
        <dbReference type="Proteomes" id="UP000321361"/>
    </source>
</evidence>
<evidence type="ECO:0000256" key="6">
    <source>
        <dbReference type="HAMAP-Rule" id="MF_00122"/>
    </source>
</evidence>
<evidence type="ECO:0000313" key="8">
    <source>
        <dbReference type="EMBL" id="OAQ55310.1"/>
    </source>
</evidence>
<organism evidence="8 9">
    <name type="scientific">Enterococcus thailandicus</name>
    <dbReference type="NCBI Taxonomy" id="417368"/>
    <lineage>
        <taxon>Bacteria</taxon>
        <taxon>Bacillati</taxon>
        <taxon>Bacillota</taxon>
        <taxon>Bacilli</taxon>
        <taxon>Lactobacillales</taxon>
        <taxon>Enterococcaceae</taxon>
        <taxon>Enterococcus</taxon>
    </lineage>
</organism>
<dbReference type="RefSeq" id="WP_067484390.1">
    <property type="nucleotide sequence ID" value="NZ_BJUG01000004.1"/>
</dbReference>
<dbReference type="EMBL" id="LWMN01000014">
    <property type="protein sequence ID" value="OAQ55310.1"/>
    <property type="molecule type" value="Genomic_DNA"/>
</dbReference>
<dbReference type="Gene3D" id="1.10.20.60">
    <property type="entry name" value="Glu-tRNAGln amidotransferase C subunit, N-terminal domain"/>
    <property type="match status" value="1"/>
</dbReference>
<evidence type="ECO:0000256" key="1">
    <source>
        <dbReference type="ARBA" id="ARBA00010757"/>
    </source>
</evidence>
<sequence>MAISEEQVKHVAKLAKLAFDEKELASFTDQLGKIIDMVEMLEEVDTEGVPFTSNVVETVNVMRQDRAQAGWSRDELLKNVPESEDGFIKVPAIIDNGEAGA</sequence>
<dbReference type="OrthoDB" id="9813938at2"/>
<dbReference type="GO" id="GO:0006412">
    <property type="term" value="P:translation"/>
    <property type="evidence" value="ECO:0007669"/>
    <property type="project" value="UniProtKB-UniRule"/>
</dbReference>
<name>A0A179ER01_ENTTH</name>
<dbReference type="Proteomes" id="UP000321361">
    <property type="component" value="Unassembled WGS sequence"/>
</dbReference>
<comment type="catalytic activity">
    <reaction evidence="5 6">
        <text>L-glutamyl-tRNA(Gln) + L-glutamine + ATP + H2O = L-glutaminyl-tRNA(Gln) + L-glutamate + ADP + phosphate + H(+)</text>
        <dbReference type="Rhea" id="RHEA:17521"/>
        <dbReference type="Rhea" id="RHEA-COMP:9681"/>
        <dbReference type="Rhea" id="RHEA-COMP:9684"/>
        <dbReference type="ChEBI" id="CHEBI:15377"/>
        <dbReference type="ChEBI" id="CHEBI:15378"/>
        <dbReference type="ChEBI" id="CHEBI:29985"/>
        <dbReference type="ChEBI" id="CHEBI:30616"/>
        <dbReference type="ChEBI" id="CHEBI:43474"/>
        <dbReference type="ChEBI" id="CHEBI:58359"/>
        <dbReference type="ChEBI" id="CHEBI:78520"/>
        <dbReference type="ChEBI" id="CHEBI:78521"/>
        <dbReference type="ChEBI" id="CHEBI:456216"/>
    </reaction>
</comment>
<evidence type="ECO:0000313" key="9">
    <source>
        <dbReference type="Proteomes" id="UP000078516"/>
    </source>
</evidence>
<protein>
    <recommendedName>
        <fullName evidence="6">Aspartyl/glutamyl-tRNA(Asn/Gln) amidotransferase subunit C</fullName>
        <shortName evidence="6">Asp/Glu-ADT subunit C</shortName>
        <ecNumber evidence="6">6.3.5.-</ecNumber>
    </recommendedName>
</protein>
<dbReference type="GO" id="GO:0006450">
    <property type="term" value="P:regulation of translational fidelity"/>
    <property type="evidence" value="ECO:0007669"/>
    <property type="project" value="InterPro"/>
</dbReference>
<dbReference type="GO" id="GO:0050567">
    <property type="term" value="F:glutaminyl-tRNA synthase (glutamine-hydrolyzing) activity"/>
    <property type="evidence" value="ECO:0007669"/>
    <property type="project" value="UniProtKB-UniRule"/>
</dbReference>
<evidence type="ECO:0000256" key="4">
    <source>
        <dbReference type="ARBA" id="ARBA00047380"/>
    </source>
</evidence>
<accession>A0A179ER01</accession>
<keyword evidence="6" id="KW-0067">ATP-binding</keyword>
<dbReference type="GO" id="GO:0070681">
    <property type="term" value="P:glutaminyl-tRNAGln biosynthesis via transamidation"/>
    <property type="evidence" value="ECO:0007669"/>
    <property type="project" value="TreeGrafter"/>
</dbReference>
<keyword evidence="6" id="KW-0436">Ligase</keyword>
<dbReference type="InterPro" id="IPR003837">
    <property type="entry name" value="GatC"/>
</dbReference>
<dbReference type="EMBL" id="BJUG01000004">
    <property type="protein sequence ID" value="GEK36685.1"/>
    <property type="molecule type" value="Genomic_DNA"/>
</dbReference>
<evidence type="ECO:0000256" key="2">
    <source>
        <dbReference type="ARBA" id="ARBA00011123"/>
    </source>
</evidence>
<dbReference type="PANTHER" id="PTHR15004:SF0">
    <property type="entry name" value="GLUTAMYL-TRNA(GLN) AMIDOTRANSFERASE SUBUNIT C, MITOCHONDRIAL"/>
    <property type="match status" value="1"/>
</dbReference>
<proteinExistence type="inferred from homology"/>
<dbReference type="Proteomes" id="UP000078516">
    <property type="component" value="Unassembled WGS sequence"/>
</dbReference>
<keyword evidence="8" id="KW-0808">Transferase</keyword>
<reference evidence="7 10" key="2">
    <citation type="submission" date="2019-07" db="EMBL/GenBank/DDBJ databases">
        <title>Whole genome shotgun sequence of Enterococcus thailandicus NBRC 101867.</title>
        <authorList>
            <person name="Hosoyama A."/>
            <person name="Uohara A."/>
            <person name="Ohji S."/>
            <person name="Ichikawa N."/>
        </authorList>
    </citation>
    <scope>NUCLEOTIDE SEQUENCE [LARGE SCALE GENOMIC DNA]</scope>
    <source>
        <strain evidence="7 10">NBRC 101867</strain>
    </source>
</reference>
<dbReference type="SUPFAM" id="SSF141000">
    <property type="entry name" value="Glu-tRNAGln amidotransferase C subunit"/>
    <property type="match status" value="1"/>
</dbReference>
<comment type="caution">
    <text evidence="8">The sequence shown here is derived from an EMBL/GenBank/DDBJ whole genome shotgun (WGS) entry which is preliminary data.</text>
</comment>
<dbReference type="KEGG" id="eth:CK496_05290"/>
<dbReference type="Pfam" id="PF02686">
    <property type="entry name" value="GatC"/>
    <property type="match status" value="1"/>
</dbReference>
<comment type="similarity">
    <text evidence="1 6">Belongs to the GatC family.</text>
</comment>
<comment type="function">
    <text evidence="3 6">Allows the formation of correctly charged Asn-tRNA(Asn) or Gln-tRNA(Gln) through the transamidation of misacylated Asp-tRNA(Asn) or Glu-tRNA(Gln) in organisms which lack either or both of asparaginyl-tRNA or glutaminyl-tRNA synthetases. The reaction takes place in the presence of glutamine and ATP through an activated phospho-Asp-tRNA(Asn) or phospho-Glu-tRNA(Gln).</text>
</comment>
<dbReference type="EC" id="6.3.5.-" evidence="6"/>
<dbReference type="PATRIC" id="fig|417368.6.peg.1572"/>
<reference evidence="8 9" key="1">
    <citation type="submission" date="2016-04" db="EMBL/GenBank/DDBJ databases">
        <title>Draft genome of an Enterococcus thailandicus strain isolated from bovine feces.</title>
        <authorList>
            <person name="Beukers A.G."/>
            <person name="Zaheer R."/>
            <person name="Goji N."/>
            <person name="Cook S.R."/>
            <person name="Amoako K."/>
            <person name="Chaves A.V."/>
            <person name="Ward M.P."/>
            <person name="Mcallister T.A."/>
        </authorList>
    </citation>
    <scope>NUCLEOTIDE SEQUENCE [LARGE SCALE GENOMIC DNA]</scope>
    <source>
        <strain evidence="8 9">F0711D 46</strain>
    </source>
</reference>
<dbReference type="InterPro" id="IPR036113">
    <property type="entry name" value="Asp/Glu-ADT_sf_sub_c"/>
</dbReference>
<evidence type="ECO:0000256" key="3">
    <source>
        <dbReference type="ARBA" id="ARBA00024799"/>
    </source>
</evidence>
<keyword evidence="9" id="KW-1185">Reference proteome</keyword>
<evidence type="ECO:0000256" key="5">
    <source>
        <dbReference type="ARBA" id="ARBA00047913"/>
    </source>
</evidence>
<evidence type="ECO:0000313" key="7">
    <source>
        <dbReference type="EMBL" id="GEK36685.1"/>
    </source>
</evidence>
<comment type="subunit">
    <text evidence="2 6">Heterotrimer of A, B and C subunits.</text>
</comment>
<dbReference type="GO" id="GO:0005524">
    <property type="term" value="F:ATP binding"/>
    <property type="evidence" value="ECO:0007669"/>
    <property type="project" value="UniProtKB-KW"/>
</dbReference>
<dbReference type="GO" id="GO:0016740">
    <property type="term" value="F:transferase activity"/>
    <property type="evidence" value="ECO:0007669"/>
    <property type="project" value="UniProtKB-KW"/>
</dbReference>
<dbReference type="HAMAP" id="MF_00122">
    <property type="entry name" value="GatC"/>
    <property type="match status" value="1"/>
</dbReference>
<dbReference type="NCBIfam" id="TIGR00135">
    <property type="entry name" value="gatC"/>
    <property type="match status" value="1"/>
</dbReference>